<evidence type="ECO:0000313" key="3">
    <source>
        <dbReference type="Proteomes" id="UP001168338"/>
    </source>
</evidence>
<dbReference type="EMBL" id="VCYH01000009">
    <property type="protein sequence ID" value="MDN7025676.1"/>
    <property type="molecule type" value="Genomic_DNA"/>
</dbReference>
<reference evidence="2" key="1">
    <citation type="submission" date="2019-05" db="EMBL/GenBank/DDBJ databases">
        <title>Methanoculleus sp. FWC-SCC1, a methanogenic archaeon isolated from deep marine cold seep.</title>
        <authorList>
            <person name="Chen Y.-W."/>
            <person name="Chen S.-C."/>
            <person name="Teng N.-H."/>
            <person name="Lai M.-C."/>
        </authorList>
    </citation>
    <scope>NUCLEOTIDE SEQUENCE</scope>
    <source>
        <strain evidence="2">FWC-SCC1</strain>
    </source>
</reference>
<name>A0ABT8MCK7_9EURY</name>
<protein>
    <submittedName>
        <fullName evidence="2">Uncharacterized protein</fullName>
    </submittedName>
</protein>
<proteinExistence type="predicted"/>
<feature type="region of interest" description="Disordered" evidence="1">
    <location>
        <begin position="12"/>
        <end position="37"/>
    </location>
</feature>
<accession>A0ABT8MCK7</accession>
<evidence type="ECO:0000313" key="2">
    <source>
        <dbReference type="EMBL" id="MDN7025676.1"/>
    </source>
</evidence>
<sequence length="61" mass="6979">MHAPKRTIVREEVPGCPLPDTGAKAAFPEPTEETIERDKKRRLGEDIKRIRETEELVEVPL</sequence>
<dbReference type="Proteomes" id="UP001168338">
    <property type="component" value="Unassembled WGS sequence"/>
</dbReference>
<gene>
    <name evidence="2" type="ORF">FGU65_12395</name>
</gene>
<evidence type="ECO:0000256" key="1">
    <source>
        <dbReference type="SAM" id="MobiDB-lite"/>
    </source>
</evidence>
<keyword evidence="3" id="KW-1185">Reference proteome</keyword>
<comment type="caution">
    <text evidence="2">The sequence shown here is derived from an EMBL/GenBank/DDBJ whole genome shotgun (WGS) entry which is preliminary data.</text>
</comment>
<dbReference type="RefSeq" id="WP_301664859.1">
    <property type="nucleotide sequence ID" value="NZ_VCYH01000009.1"/>
</dbReference>
<organism evidence="2 3">
    <name type="scientific">Methanoculleus frigidifontis</name>
    <dbReference type="NCBI Taxonomy" id="2584085"/>
    <lineage>
        <taxon>Archaea</taxon>
        <taxon>Methanobacteriati</taxon>
        <taxon>Methanobacteriota</taxon>
        <taxon>Stenosarchaea group</taxon>
        <taxon>Methanomicrobia</taxon>
        <taxon>Methanomicrobiales</taxon>
        <taxon>Methanomicrobiaceae</taxon>
        <taxon>Methanoculleus</taxon>
    </lineage>
</organism>